<protein>
    <submittedName>
        <fullName evidence="2">DUF4115 domain-containing protein</fullName>
    </submittedName>
</protein>
<dbReference type="PANTHER" id="PTHR34475:SF1">
    <property type="entry name" value="CYTOSKELETON PROTEIN RODZ"/>
    <property type="match status" value="1"/>
</dbReference>
<dbReference type="InterPro" id="IPR050400">
    <property type="entry name" value="Bact_Cytoskel_RodZ"/>
</dbReference>
<organism evidence="2 3">
    <name type="scientific">Tychonema bourrellyi FEM_GT703</name>
    <dbReference type="NCBI Taxonomy" id="2040638"/>
    <lineage>
        <taxon>Bacteria</taxon>
        <taxon>Bacillati</taxon>
        <taxon>Cyanobacteriota</taxon>
        <taxon>Cyanophyceae</taxon>
        <taxon>Oscillatoriophycideae</taxon>
        <taxon>Oscillatoriales</taxon>
        <taxon>Microcoleaceae</taxon>
        <taxon>Tychonema</taxon>
    </lineage>
</organism>
<dbReference type="Gene3D" id="1.10.260.40">
    <property type="entry name" value="lambda repressor-like DNA-binding domains"/>
    <property type="match status" value="1"/>
</dbReference>
<evidence type="ECO:0000313" key="2">
    <source>
        <dbReference type="EMBL" id="PHX53330.1"/>
    </source>
</evidence>
<evidence type="ECO:0000259" key="1">
    <source>
        <dbReference type="Pfam" id="PF13464"/>
    </source>
</evidence>
<dbReference type="PANTHER" id="PTHR34475">
    <property type="match status" value="1"/>
</dbReference>
<dbReference type="InterPro" id="IPR025194">
    <property type="entry name" value="RodZ-like_C"/>
</dbReference>
<sequence length="293" mass="32951">MTKNLFFLLFKTTKKKQHSQEAERSQKLAEIGVKLRDFREKESICLEKVAVVTMIRREILQAIEEGQLDQLPEPVYTQGLIKRYAEAMGLDGAEFADFFPIEQAAPRSTPKISWQDLPQLRPMHLYLFYTFLIIFSVNSLSQLMGGSLTAKSDTRTEQLALQQQEIARLAAEFDRAPAKQKVDIYKPLEAARSNKSLEKPGNKPVMVSVTFKEESWLQIEIDGKMEFEGVLPSGTQRTWQAKEKLVVVAGNAGGVLIAFNNGQAEQLGDPGVVKEVVFKADELNLSEKTKNEG</sequence>
<dbReference type="InterPro" id="IPR010982">
    <property type="entry name" value="Lambda_DNA-bd_dom_sf"/>
</dbReference>
<name>A0A2G4EV70_9CYAN</name>
<dbReference type="Pfam" id="PF13464">
    <property type="entry name" value="RodZ_C"/>
    <property type="match status" value="1"/>
</dbReference>
<dbReference type="Pfam" id="PF13413">
    <property type="entry name" value="HTH_25"/>
    <property type="match status" value="1"/>
</dbReference>
<accession>A0A2G4EV70</accession>
<feature type="domain" description="Cytoskeleton protein RodZ-like C-terminal" evidence="1">
    <location>
        <begin position="209"/>
        <end position="276"/>
    </location>
</feature>
<dbReference type="EMBL" id="NXIB02000212">
    <property type="protein sequence ID" value="PHX53330.1"/>
    <property type="molecule type" value="Genomic_DNA"/>
</dbReference>
<comment type="caution">
    <text evidence="2">The sequence shown here is derived from an EMBL/GenBank/DDBJ whole genome shotgun (WGS) entry which is preliminary data.</text>
</comment>
<evidence type="ECO:0000313" key="3">
    <source>
        <dbReference type="Proteomes" id="UP000226442"/>
    </source>
</evidence>
<keyword evidence="3" id="KW-1185">Reference proteome</keyword>
<dbReference type="Proteomes" id="UP000226442">
    <property type="component" value="Unassembled WGS sequence"/>
</dbReference>
<dbReference type="OrthoDB" id="422634at2"/>
<gene>
    <name evidence="2" type="ORF">CP500_022010</name>
</gene>
<dbReference type="GO" id="GO:0003677">
    <property type="term" value="F:DNA binding"/>
    <property type="evidence" value="ECO:0007669"/>
    <property type="project" value="InterPro"/>
</dbReference>
<reference evidence="2" key="1">
    <citation type="submission" date="2017-10" db="EMBL/GenBank/DDBJ databases">
        <title>Draft genome sequence of the planktic cyanobacteria Tychonema bourrellyi isolated from alpine lentic freshwater.</title>
        <authorList>
            <person name="Tett A."/>
            <person name="Armanini F."/>
            <person name="Asnicar F."/>
            <person name="Boscaini A."/>
            <person name="Pasolli E."/>
            <person name="Zolfo M."/>
            <person name="Donati C."/>
            <person name="Salmaso N."/>
            <person name="Segata N."/>
        </authorList>
    </citation>
    <scope>NUCLEOTIDE SEQUENCE</scope>
    <source>
        <strain evidence="2">FEM_GT703</strain>
    </source>
</reference>
<dbReference type="AlphaFoldDB" id="A0A2G4EV70"/>
<proteinExistence type="predicted"/>